<dbReference type="AlphaFoldDB" id="A0A0J8S2M3"/>
<feature type="region of interest" description="Disordered" evidence="1">
    <location>
        <begin position="1"/>
        <end position="43"/>
    </location>
</feature>
<protein>
    <submittedName>
        <fullName evidence="2">Uncharacterized protein</fullName>
    </submittedName>
</protein>
<reference evidence="3" key="1">
    <citation type="journal article" date="2010" name="Genome Res.">
        <title>Population genomic sequencing of Coccidioides fungi reveals recent hybridization and transposon control.</title>
        <authorList>
            <person name="Neafsey D.E."/>
            <person name="Barker B.M."/>
            <person name="Sharpton T.J."/>
            <person name="Stajich J.E."/>
            <person name="Park D.J."/>
            <person name="Whiston E."/>
            <person name="Hung C.-Y."/>
            <person name="McMahan C."/>
            <person name="White J."/>
            <person name="Sykes S."/>
            <person name="Heiman D."/>
            <person name="Young S."/>
            <person name="Zeng Q."/>
            <person name="Abouelleil A."/>
            <person name="Aftuck L."/>
            <person name="Bessette D."/>
            <person name="Brown A."/>
            <person name="FitzGerald M."/>
            <person name="Lui A."/>
            <person name="Macdonald J.P."/>
            <person name="Priest M."/>
            <person name="Orbach M.J."/>
            <person name="Galgiani J.N."/>
            <person name="Kirkland T.N."/>
            <person name="Cole G.T."/>
            <person name="Birren B.W."/>
            <person name="Henn M.R."/>
            <person name="Taylor J.W."/>
            <person name="Rounsley S.D."/>
        </authorList>
    </citation>
    <scope>NUCLEOTIDE SEQUENCE [LARGE SCALE GENOMIC DNA]</scope>
    <source>
        <strain evidence="3">H538.4</strain>
    </source>
</reference>
<organism evidence="2 3">
    <name type="scientific">Coccidioides immitis H538.4</name>
    <dbReference type="NCBI Taxonomy" id="396776"/>
    <lineage>
        <taxon>Eukaryota</taxon>
        <taxon>Fungi</taxon>
        <taxon>Dikarya</taxon>
        <taxon>Ascomycota</taxon>
        <taxon>Pezizomycotina</taxon>
        <taxon>Eurotiomycetes</taxon>
        <taxon>Eurotiomycetidae</taxon>
        <taxon>Onygenales</taxon>
        <taxon>Onygenaceae</taxon>
        <taxon>Coccidioides</taxon>
    </lineage>
</organism>
<evidence type="ECO:0000256" key="1">
    <source>
        <dbReference type="SAM" id="MobiDB-lite"/>
    </source>
</evidence>
<sequence>MPPEQKDQNMRGPEDLQTGLPIRLPGKSNQRSRGSTKNHPWRYGKPSVNCWCTMNFMLWEMEEAISGTLFLWPTAMPKMGCTSKSNWPVQLSKANCPFFWQ</sequence>
<dbReference type="Proteomes" id="UP000054563">
    <property type="component" value="Unassembled WGS sequence"/>
</dbReference>
<accession>A0A0J8S2M3</accession>
<proteinExistence type="predicted"/>
<dbReference type="VEuPathDB" id="FungiDB:CIHG_08756"/>
<gene>
    <name evidence="2" type="ORF">CIHG_08756</name>
</gene>
<feature type="compositionally biased region" description="Basic and acidic residues" evidence="1">
    <location>
        <begin position="1"/>
        <end position="14"/>
    </location>
</feature>
<dbReference type="EMBL" id="DS017030">
    <property type="protein sequence ID" value="KMU91086.1"/>
    <property type="molecule type" value="Genomic_DNA"/>
</dbReference>
<evidence type="ECO:0000313" key="2">
    <source>
        <dbReference type="EMBL" id="KMU91086.1"/>
    </source>
</evidence>
<name>A0A0J8S2M3_COCIT</name>
<evidence type="ECO:0000313" key="3">
    <source>
        <dbReference type="Proteomes" id="UP000054563"/>
    </source>
</evidence>